<keyword evidence="9" id="KW-1185">Reference proteome</keyword>
<evidence type="ECO:0000256" key="1">
    <source>
        <dbReference type="ARBA" id="ARBA00004167"/>
    </source>
</evidence>
<feature type="transmembrane region" description="Helical" evidence="6">
    <location>
        <begin position="20"/>
        <end position="39"/>
    </location>
</feature>
<organism evidence="8 9">
    <name type="scientific">Polaribacter reichenbachii</name>
    <dbReference type="NCBI Taxonomy" id="996801"/>
    <lineage>
        <taxon>Bacteria</taxon>
        <taxon>Pseudomonadati</taxon>
        <taxon>Bacteroidota</taxon>
        <taxon>Flavobacteriia</taxon>
        <taxon>Flavobacteriales</taxon>
        <taxon>Flavobacteriaceae</taxon>
    </lineage>
</organism>
<evidence type="ECO:0000313" key="8">
    <source>
        <dbReference type="EMBL" id="OBY66753.1"/>
    </source>
</evidence>
<evidence type="ECO:0000256" key="5">
    <source>
        <dbReference type="SAM" id="MobiDB-lite"/>
    </source>
</evidence>
<dbReference type="STRING" id="996801.BW723_14945"/>
<evidence type="ECO:0000256" key="4">
    <source>
        <dbReference type="ARBA" id="ARBA00023136"/>
    </source>
</evidence>
<dbReference type="InterPro" id="IPR007452">
    <property type="entry name" value="TamB_C"/>
</dbReference>
<accession>A0A1B8U4H7</accession>
<comment type="subcellular location">
    <subcellularLocation>
        <location evidence="1">Membrane</location>
        <topology evidence="1">Single-pass membrane protein</topology>
    </subcellularLocation>
</comment>
<dbReference type="GO" id="GO:0005886">
    <property type="term" value="C:plasma membrane"/>
    <property type="evidence" value="ECO:0007669"/>
    <property type="project" value="InterPro"/>
</dbReference>
<evidence type="ECO:0000313" key="9">
    <source>
        <dbReference type="Proteomes" id="UP000092612"/>
    </source>
</evidence>
<evidence type="ECO:0000256" key="6">
    <source>
        <dbReference type="SAM" id="Phobius"/>
    </source>
</evidence>
<dbReference type="Proteomes" id="UP000092612">
    <property type="component" value="Unassembled WGS sequence"/>
</dbReference>
<evidence type="ECO:0000256" key="3">
    <source>
        <dbReference type="ARBA" id="ARBA00022989"/>
    </source>
</evidence>
<feature type="region of interest" description="Disordered" evidence="5">
    <location>
        <begin position="1652"/>
        <end position="1682"/>
    </location>
</feature>
<feature type="domain" description="Translocation and assembly module TamB C-terminal" evidence="7">
    <location>
        <begin position="1181"/>
        <end position="1637"/>
    </location>
</feature>
<dbReference type="KEGG" id="prn:BW723_14945"/>
<evidence type="ECO:0000259" key="7">
    <source>
        <dbReference type="Pfam" id="PF04357"/>
    </source>
</evidence>
<protein>
    <recommendedName>
        <fullName evidence="7">Translocation and assembly module TamB C-terminal domain-containing protein</fullName>
    </recommendedName>
</protein>
<gene>
    <name evidence="8" type="ORF">LPB301_06015</name>
</gene>
<evidence type="ECO:0000256" key="2">
    <source>
        <dbReference type="ARBA" id="ARBA00022692"/>
    </source>
</evidence>
<dbReference type="GO" id="GO:0009306">
    <property type="term" value="P:protein secretion"/>
    <property type="evidence" value="ECO:0007669"/>
    <property type="project" value="InterPro"/>
</dbReference>
<keyword evidence="4 6" id="KW-0472">Membrane</keyword>
<proteinExistence type="predicted"/>
<dbReference type="PANTHER" id="PTHR36985">
    <property type="entry name" value="TRANSLOCATION AND ASSEMBLY MODULE SUBUNIT TAMB"/>
    <property type="match status" value="1"/>
</dbReference>
<sequence>MSAKEKKKRKYRFLRRTLRVILGFLTFLFLIILFIRSPWGQNIIVNEATKYISDKTNTVVEIDKAFITFKGSLAIDGLYLEDKKGDTLVYSKSLKANLPIWGLIKGTKLGVDNVEWNGLKANIIRKDTVNGYNFQFLIDAFVTPTTKAPTTVQTDTITKSPEIVVGSLNLNNFDIVYTDIPLGIKSSFRIDALETSVETIDVENMVFETEDINLYDAKIEYIQLPVLLQTSEEKVVLPNLFANQINIKNTSLFYEDKVNKLTTNVDLKDFETDALRINLKESIFDINSLALNNSKININLENTQTSTNTSNAEFEWPEIFVNINDIRLENNNFIYAVNNNEIKNKVFNPNAISVSEFNLLANNINYQKKAGSLNVENFNFKESSGLNLEQLKFKANISDTKLSLNNFFFEFDKNNVAGNLKMNYASLSNFIENPENVKVDLNLPTLKLNLNPLLKFQPDFKSNIYIKELSKKPITGKLFANGNLSKINIDNSQINWGSNTNIIVDGTVLKPTNPNDLQLDLPTLKVTTTKTDLSNFVNENELGIHLPENISIAGNVNGGLNDIATKLKLNSSQGTIELQGKYNSKETISFNTEINIEDYKLNELLKNNQLGTLSLNINASGNGDNLNNLDASLKATVTDFTLNNYKIKDVALTGDFKNGVGELTSKYKDDNLNFDLNAFIELDTVNTEAKIDLNIIGADLGGLGLMNRNIKTSMNIDANFNGTSTDYKTDVKVKNGVIVYDNKTYLLGQITANGFTNKDTTAVSVKNKMLNLELESNTDPQSFTTALQQHISSYFYRDVVLTDTIVNPINIKFRSKISQTSLIKDVFLVNLKDIDTIAVALDFNEVKRKLDAKISVPHINYNGSELDSLAFKMNTDKESFNFELGFNGIEANPLRVPQTVITGQQINNQLNLKFVGNDKGKTLMNVGAKITGNRERLVFSVDPENLILNSSPWNIANDNNLVLTDNNLLSFNNFKINKDNQSIEITDKAANIEKTHIAINYKNFKISEVLNYLNPDKQIANGILNGSFILEEPFNDTGIVADLQVDKFKVLKTDLGKFSIDAKSLGGNKYDFKANLKEGDIDLDLIGDYVVVNNDANLNLDVNLNEFKMNALNTLSLGEIKETSGSFNGDFKITGTISNPEYNGNINFNNAEFNVTKLNTKFTLKNEKLTLDNEGLYLSKFTILDAKKNALVLSGKILTESFINPKFDLKLNAKNFRLINADKKDNPSFYGLATFNANADLTGDLQIPKLSANVTLGSDTDVTYVLPSTYASVEHRDDVVVFVNRENPNAILTQTEEKTATITGFDIFTRLKINKDAAITVVIDEETGDNFNVSGEGEFLFNMMPNGRISLTGNYEIADGHYELNLYSLVNRRFDLVPGGRVSWSGDPFEANLDVSAIYNIETSASSLMAAQISDEDASIQNKFKQVLPFYVYLNIDGDLLQPKISFNLDMPEDEQGAVSGQVYGRVQQVNEQEEELNKQVFSLLVLNRFYPDSGSDGSSGGFATIARDNLNDAVSGQLNAFSDKILGNSGIELNFDLNSYTDYQGTTATDRTQLGVTAQKKLFNERLIVRVGSDVDIQGSSQTGEETPLIGNVSLEYKLSEDGRFRLKGFRKSEYENLIDGQTIVNGIALIFTQEFNEFRALWSAIFKAESDRVKKEKRRSEEKISDKEEKTNNSLEKKKN</sequence>
<dbReference type="EMBL" id="LSFL01000012">
    <property type="protein sequence ID" value="OBY66753.1"/>
    <property type="molecule type" value="Genomic_DNA"/>
</dbReference>
<keyword evidence="2 6" id="KW-0812">Transmembrane</keyword>
<keyword evidence="3 6" id="KW-1133">Transmembrane helix</keyword>
<comment type="caution">
    <text evidence="8">The sequence shown here is derived from an EMBL/GenBank/DDBJ whole genome shotgun (WGS) entry which is preliminary data.</text>
</comment>
<dbReference type="OrthoDB" id="680700at2"/>
<dbReference type="PANTHER" id="PTHR36985:SF1">
    <property type="entry name" value="TRANSLOCATION AND ASSEMBLY MODULE SUBUNIT TAMB"/>
    <property type="match status" value="1"/>
</dbReference>
<reference evidence="9" key="1">
    <citation type="submission" date="2016-02" db="EMBL/GenBank/DDBJ databases">
        <title>Paenibacillus sp. LPB0068, isolated from Crassostrea gigas.</title>
        <authorList>
            <person name="Shin S.-K."/>
            <person name="Yi H."/>
        </authorList>
    </citation>
    <scope>NUCLEOTIDE SEQUENCE [LARGE SCALE GENOMIC DNA]</scope>
    <source>
        <strain evidence="9">KCTC 23969</strain>
    </source>
</reference>
<dbReference type="Pfam" id="PF04357">
    <property type="entry name" value="TamB"/>
    <property type="match status" value="1"/>
</dbReference>
<name>A0A1B8U4H7_9FLAO</name>